<dbReference type="Pfam" id="PF13577">
    <property type="entry name" value="SnoaL_4"/>
    <property type="match status" value="1"/>
</dbReference>
<accession>A0A344L2U3</accession>
<feature type="domain" description="SnoaL-like" evidence="1">
    <location>
        <begin position="9"/>
        <end position="127"/>
    </location>
</feature>
<organism evidence="2 3">
    <name type="scientific">Amycolatopsis albispora</name>
    <dbReference type="NCBI Taxonomy" id="1804986"/>
    <lineage>
        <taxon>Bacteria</taxon>
        <taxon>Bacillati</taxon>
        <taxon>Actinomycetota</taxon>
        <taxon>Actinomycetes</taxon>
        <taxon>Pseudonocardiales</taxon>
        <taxon>Pseudonocardiaceae</taxon>
        <taxon>Amycolatopsis</taxon>
    </lineage>
</organism>
<evidence type="ECO:0000313" key="3">
    <source>
        <dbReference type="Proteomes" id="UP000250434"/>
    </source>
</evidence>
<gene>
    <name evidence="2" type="ORF">A4R43_07360</name>
</gene>
<dbReference type="AlphaFoldDB" id="A0A344L2U3"/>
<dbReference type="InterPro" id="IPR032710">
    <property type="entry name" value="NTF2-like_dom_sf"/>
</dbReference>
<name>A0A344L2U3_9PSEU</name>
<protein>
    <recommendedName>
        <fullName evidence="1">SnoaL-like domain-containing protein</fullName>
    </recommendedName>
</protein>
<dbReference type="Proteomes" id="UP000250434">
    <property type="component" value="Chromosome"/>
</dbReference>
<dbReference type="Gene3D" id="3.10.450.50">
    <property type="match status" value="1"/>
</dbReference>
<sequence>MTVPAHEVMAVHQLYGAQSHAIDEGRAADWAATFTPDGEFRSPSYPEPAIGTAMLTAFAERFHQSCAESGETLRHVVSTIEVRPGGDPDTLLVRAYLQITGPSRLHRLTVLADELARTGDGWRVRRRAVHRDA</sequence>
<keyword evidence="3" id="KW-1185">Reference proteome</keyword>
<dbReference type="KEGG" id="aab:A4R43_07360"/>
<dbReference type="OrthoDB" id="9130903at2"/>
<dbReference type="EMBL" id="CP015163">
    <property type="protein sequence ID" value="AXB42367.1"/>
    <property type="molecule type" value="Genomic_DNA"/>
</dbReference>
<evidence type="ECO:0000313" key="2">
    <source>
        <dbReference type="EMBL" id="AXB42367.1"/>
    </source>
</evidence>
<dbReference type="SUPFAM" id="SSF54427">
    <property type="entry name" value="NTF2-like"/>
    <property type="match status" value="1"/>
</dbReference>
<evidence type="ECO:0000259" key="1">
    <source>
        <dbReference type="Pfam" id="PF13577"/>
    </source>
</evidence>
<dbReference type="RefSeq" id="WP_113691639.1">
    <property type="nucleotide sequence ID" value="NZ_CP015163.1"/>
</dbReference>
<dbReference type="InterPro" id="IPR037401">
    <property type="entry name" value="SnoaL-like"/>
</dbReference>
<proteinExistence type="predicted"/>
<reference evidence="2 3" key="1">
    <citation type="submission" date="2016-04" db="EMBL/GenBank/DDBJ databases">
        <title>Complete genome sequence and analysis of deep-sea sediment isolate, Amycolatopsis sp. WP1.</title>
        <authorList>
            <person name="Wang H."/>
            <person name="Chen S."/>
            <person name="Wu Q."/>
        </authorList>
    </citation>
    <scope>NUCLEOTIDE SEQUENCE [LARGE SCALE GENOMIC DNA]</scope>
    <source>
        <strain evidence="2 3">WP1</strain>
    </source>
</reference>